<gene>
    <name evidence="1" type="ORF">PGLA_21455</name>
</gene>
<dbReference type="OrthoDB" id="2472809at2"/>
<comment type="caution">
    <text evidence="1">The sequence shown here is derived from an EMBL/GenBank/DDBJ whole genome shotgun (WGS) entry which is preliminary data.</text>
</comment>
<proteinExistence type="predicted"/>
<accession>A0A168F9V7</accession>
<dbReference type="Proteomes" id="UP000076967">
    <property type="component" value="Unassembled WGS sequence"/>
</dbReference>
<sequence length="90" mass="10632">MKFQQNLNDLSNQYEDIVEQEDQYIVKLQTCGELMTDTLAIISMKAGMLHLDTVKKVTRCIHAIEQELYNELFHIRLEKSLLSNKMRQMK</sequence>
<reference evidence="1 2" key="1">
    <citation type="submission" date="2016-03" db="EMBL/GenBank/DDBJ databases">
        <title>Draft genome sequence of Paenibacillus glacialis DSM 22343.</title>
        <authorList>
            <person name="Shin S.-K."/>
            <person name="Yi H."/>
        </authorList>
    </citation>
    <scope>NUCLEOTIDE SEQUENCE [LARGE SCALE GENOMIC DNA]</scope>
    <source>
        <strain evidence="1 2">DSM 22343</strain>
    </source>
</reference>
<organism evidence="1 2">
    <name type="scientific">Paenibacillus glacialis</name>
    <dbReference type="NCBI Taxonomy" id="494026"/>
    <lineage>
        <taxon>Bacteria</taxon>
        <taxon>Bacillati</taxon>
        <taxon>Bacillota</taxon>
        <taxon>Bacilli</taxon>
        <taxon>Bacillales</taxon>
        <taxon>Paenibacillaceae</taxon>
        <taxon>Paenibacillus</taxon>
    </lineage>
</organism>
<dbReference type="STRING" id="494026.PGLA_21455"/>
<evidence type="ECO:0000313" key="1">
    <source>
        <dbReference type="EMBL" id="OAB35995.1"/>
    </source>
</evidence>
<dbReference type="AlphaFoldDB" id="A0A168F9V7"/>
<protein>
    <submittedName>
        <fullName evidence="1">Uncharacterized protein</fullName>
    </submittedName>
</protein>
<dbReference type="RefSeq" id="WP_068536864.1">
    <property type="nucleotide sequence ID" value="NZ_LVJH01000058.1"/>
</dbReference>
<keyword evidence="2" id="KW-1185">Reference proteome</keyword>
<name>A0A168F9V7_9BACL</name>
<evidence type="ECO:0000313" key="2">
    <source>
        <dbReference type="Proteomes" id="UP000076967"/>
    </source>
</evidence>
<dbReference type="EMBL" id="LVJH01000058">
    <property type="protein sequence ID" value="OAB35995.1"/>
    <property type="molecule type" value="Genomic_DNA"/>
</dbReference>